<dbReference type="RefSeq" id="WP_018679323.1">
    <property type="nucleotide sequence ID" value="NZ_AYEV01000015.1"/>
</dbReference>
<proteinExistence type="predicted"/>
<name>V2V008_9GAMM</name>
<dbReference type="Proteomes" id="UP000017404">
    <property type="component" value="Unassembled WGS sequence"/>
</dbReference>
<sequence length="150" mass="16353">MNKILLGVCIGLSTFYTIDSAYAIDAKYRVKLEHSGCTQVSELQGCDVNKTKADNAKAGFGASTSTHFNTYAGEWIAKNSNTGQTIATIRVDRNENVWINGQKAKAKRSDGGLIFKKGLITYKLEGDPTQQNQSSWNDSDAKTTGPILKK</sequence>
<accession>V2V008</accession>
<dbReference type="STRING" id="202955.GCA_000759995_00747"/>
<dbReference type="eggNOG" id="ENOG5032S3B">
    <property type="taxonomic scope" value="Bacteria"/>
</dbReference>
<dbReference type="EMBL" id="AYEV01000015">
    <property type="protein sequence ID" value="ESK55607.1"/>
    <property type="molecule type" value="Genomic_DNA"/>
</dbReference>
<dbReference type="PATRIC" id="fig|1120928.5.peg.1753"/>
<organism evidence="2 3">
    <name type="scientific">Acinetobacter tjernbergiae DSM 14971 = CIP 107465</name>
    <dbReference type="NCBI Taxonomy" id="1120928"/>
    <lineage>
        <taxon>Bacteria</taxon>
        <taxon>Pseudomonadati</taxon>
        <taxon>Pseudomonadota</taxon>
        <taxon>Gammaproteobacteria</taxon>
        <taxon>Moraxellales</taxon>
        <taxon>Moraxellaceae</taxon>
        <taxon>Acinetobacter</taxon>
    </lineage>
</organism>
<protein>
    <submittedName>
        <fullName evidence="2">Uncharacterized protein</fullName>
    </submittedName>
</protein>
<comment type="caution">
    <text evidence="2">The sequence shown here is derived from an EMBL/GenBank/DDBJ whole genome shotgun (WGS) entry which is preliminary data.</text>
</comment>
<dbReference type="OrthoDB" id="5592783at2"/>
<dbReference type="AlphaFoldDB" id="V2V008"/>
<evidence type="ECO:0000313" key="2">
    <source>
        <dbReference type="EMBL" id="ESK55607.1"/>
    </source>
</evidence>
<evidence type="ECO:0000256" key="1">
    <source>
        <dbReference type="SAM" id="MobiDB-lite"/>
    </source>
</evidence>
<reference evidence="2 3" key="1">
    <citation type="submission" date="2013-10" db="EMBL/GenBank/DDBJ databases">
        <title>The Genome Sequence of Acinetobacter tjernbergiae CIP107465.</title>
        <authorList>
            <consortium name="The Broad Institute Genomics Platform"/>
            <consortium name="The Broad Institute Genome Sequencing Center for Infectious Disease"/>
            <person name="Cerqueira G."/>
            <person name="Feldgarden M."/>
            <person name="Courvalin P."/>
            <person name="Grillot-Courvalin C."/>
            <person name="Clermont D."/>
            <person name="Rocha E."/>
            <person name="Yoon E.-J."/>
            <person name="Nemec A."/>
            <person name="Young S.K."/>
            <person name="Zeng Q."/>
            <person name="Gargeya S."/>
            <person name="Fitzgerald M."/>
            <person name="Abouelleil A."/>
            <person name="Alvarado L."/>
            <person name="Berlin A.M."/>
            <person name="Chapman S.B."/>
            <person name="Gainer-Dewar J."/>
            <person name="Goldberg J."/>
            <person name="Gnerre S."/>
            <person name="Griggs A."/>
            <person name="Gujja S."/>
            <person name="Hansen M."/>
            <person name="Howarth C."/>
            <person name="Imamovic A."/>
            <person name="Ireland A."/>
            <person name="Larimer J."/>
            <person name="McCowan C."/>
            <person name="Murphy C."/>
            <person name="Pearson M."/>
            <person name="Poon T.W."/>
            <person name="Priest M."/>
            <person name="Roberts A."/>
            <person name="Saif S."/>
            <person name="Shea T."/>
            <person name="Sykes S."/>
            <person name="Wortman J."/>
            <person name="Nusbaum C."/>
            <person name="Birren B."/>
        </authorList>
    </citation>
    <scope>NUCLEOTIDE SEQUENCE [LARGE SCALE GENOMIC DNA]</scope>
    <source>
        <strain evidence="2 3">CIP 107465</strain>
    </source>
</reference>
<keyword evidence="3" id="KW-1185">Reference proteome</keyword>
<feature type="compositionally biased region" description="Polar residues" evidence="1">
    <location>
        <begin position="128"/>
        <end position="138"/>
    </location>
</feature>
<gene>
    <name evidence="2" type="ORF">F990_01721</name>
</gene>
<evidence type="ECO:0000313" key="3">
    <source>
        <dbReference type="Proteomes" id="UP000017404"/>
    </source>
</evidence>
<feature type="region of interest" description="Disordered" evidence="1">
    <location>
        <begin position="126"/>
        <end position="150"/>
    </location>
</feature>